<dbReference type="AlphaFoldDB" id="C0CT95"/>
<keyword evidence="2" id="KW-1185">Reference proteome</keyword>
<organism evidence="1 2">
    <name type="scientific">[Clostridium] asparagiforme DSM 15981</name>
    <dbReference type="NCBI Taxonomy" id="518636"/>
    <lineage>
        <taxon>Bacteria</taxon>
        <taxon>Bacillati</taxon>
        <taxon>Bacillota</taxon>
        <taxon>Clostridia</taxon>
        <taxon>Lachnospirales</taxon>
        <taxon>Lachnospiraceae</taxon>
        <taxon>Enterocloster</taxon>
    </lineage>
</organism>
<evidence type="ECO:0000313" key="2">
    <source>
        <dbReference type="Proteomes" id="UP000004756"/>
    </source>
</evidence>
<reference evidence="1 2" key="1">
    <citation type="submission" date="2009-01" db="EMBL/GenBank/DDBJ databases">
        <authorList>
            <person name="Fulton L."/>
            <person name="Clifton S."/>
            <person name="Fulton B."/>
            <person name="Xu J."/>
            <person name="Minx P."/>
            <person name="Pepin K.H."/>
            <person name="Johnson M."/>
            <person name="Bhonagiri V."/>
            <person name="Nash W.E."/>
            <person name="Mardis E.R."/>
            <person name="Wilson R.K."/>
        </authorList>
    </citation>
    <scope>NUCLEOTIDE SEQUENCE [LARGE SCALE GENOMIC DNA]</scope>
    <source>
        <strain evidence="1 2">DSM 15981</strain>
    </source>
</reference>
<name>C0CT95_9FIRM</name>
<comment type="caution">
    <text evidence="1">The sequence shown here is derived from an EMBL/GenBank/DDBJ whole genome shotgun (WGS) entry which is preliminary data.</text>
</comment>
<proteinExistence type="predicted"/>
<accession>C0CT95</accession>
<dbReference type="RefSeq" id="WP_007705396.1">
    <property type="nucleotide sequence ID" value="NZ_CP102272.1"/>
</dbReference>
<evidence type="ECO:0000313" key="1">
    <source>
        <dbReference type="EMBL" id="EEG57692.1"/>
    </source>
</evidence>
<gene>
    <name evidence="1" type="ORF">CLOSTASPAR_00193</name>
</gene>
<dbReference type="Proteomes" id="UP000004756">
    <property type="component" value="Unassembled WGS sequence"/>
</dbReference>
<reference evidence="1 2" key="2">
    <citation type="submission" date="2009-02" db="EMBL/GenBank/DDBJ databases">
        <title>Draft genome sequence of Clostridium asparagiforme (DSM 15981).</title>
        <authorList>
            <person name="Sudarsanam P."/>
            <person name="Ley R."/>
            <person name="Guruge J."/>
            <person name="Turnbaugh P.J."/>
            <person name="Mahowald M."/>
            <person name="Liep D."/>
            <person name="Gordon J."/>
        </authorList>
    </citation>
    <scope>NUCLEOTIDE SEQUENCE [LARGE SCALE GENOMIC DNA]</scope>
    <source>
        <strain evidence="1 2">DSM 15981</strain>
    </source>
</reference>
<dbReference type="EMBL" id="ACCJ01000012">
    <property type="protein sequence ID" value="EEG57692.1"/>
    <property type="molecule type" value="Genomic_DNA"/>
</dbReference>
<dbReference type="HOGENOM" id="CLU_2988386_0_0_9"/>
<protein>
    <submittedName>
        <fullName evidence="1">Uncharacterized protein</fullName>
    </submittedName>
</protein>
<sequence>MKEFKELKEAMEIVLKDIDETDTFKRRFANMIEEYFNNSVKGPMINAVVELAREEEE</sequence>